<dbReference type="STRING" id="357750.A0A2S6BRX5"/>
<dbReference type="Gene3D" id="2.40.70.10">
    <property type="entry name" value="Acid Proteases"/>
    <property type="match status" value="2"/>
</dbReference>
<sequence>MEESPCRQVVKLPKDLGFLIRILRYEGCQAWKAMKVVLGTLLSAIIHGSTFLEYFDAICELRLMQERLFHELPYEHEEQRLRRQRKWDQYEIPFETREEFEEKCRQEVVKVGDGTVALRLRVDGLRAQAVSAGLDPDPYTKDNLDAWNAIAGDWEPNMSPDDGTDMFTQCHLPAVDELAEWNMHGSVLDLGAGAGVFARSYRDSALRDLAYKKRDLWLGLEPDSMRRMHNSTSAPRFEASQVTEQINMVSQDCVAAGWLNGKRVEALADSCAGNFISTVYLRNAGLHYQKVKQRDIVIGNGQKAFKTLGTVRLAWQFGKERDTKYNIDFDVIPSRFCDYSVTLGGKFLAATKTLTERLKDRIIRRFRRSAIPRLFYQGGSHLRMSGYCGGVPVAALADTGSDLDLVSPKMLLRLGYDQRDVLTSDAHCVHVELPGGLTVRTSGMIRGVDFRFGNGRAEDSYLRDFYILPGLPGDVLIGQDLLWESDAFSRYPSCMAECDDDFLTEDVPEGMFLNIKLVRETRSLFTSSKKRATNEADLEAHKQWEAQCKSVLDEVEDMHRREMEEEARKDEILKLEQKYRQLMQSPAKPVTPAGRSHKPRPAPPLTNSPAMVQGRNSAGHVASTGTANT</sequence>
<dbReference type="InterPro" id="IPR021109">
    <property type="entry name" value="Peptidase_aspartic_dom_sf"/>
</dbReference>
<evidence type="ECO:0000313" key="2">
    <source>
        <dbReference type="EMBL" id="PPJ50221.1"/>
    </source>
</evidence>
<gene>
    <name evidence="2" type="ORF">CBER1_07174</name>
</gene>
<name>A0A2S6BRX5_9PEZI</name>
<organism evidence="2 3">
    <name type="scientific">Cercospora berteroae</name>
    <dbReference type="NCBI Taxonomy" id="357750"/>
    <lineage>
        <taxon>Eukaryota</taxon>
        <taxon>Fungi</taxon>
        <taxon>Dikarya</taxon>
        <taxon>Ascomycota</taxon>
        <taxon>Pezizomycotina</taxon>
        <taxon>Dothideomycetes</taxon>
        <taxon>Dothideomycetidae</taxon>
        <taxon>Mycosphaerellales</taxon>
        <taxon>Mycosphaerellaceae</taxon>
        <taxon>Cercospora</taxon>
    </lineage>
</organism>
<evidence type="ECO:0000313" key="3">
    <source>
        <dbReference type="Proteomes" id="UP000237631"/>
    </source>
</evidence>
<evidence type="ECO:0000256" key="1">
    <source>
        <dbReference type="SAM" id="MobiDB-lite"/>
    </source>
</evidence>
<dbReference type="Proteomes" id="UP000237631">
    <property type="component" value="Unassembled WGS sequence"/>
</dbReference>
<keyword evidence="3" id="KW-1185">Reference proteome</keyword>
<protein>
    <submittedName>
        <fullName evidence="2">Uncharacterized protein</fullName>
    </submittedName>
</protein>
<feature type="compositionally biased region" description="Polar residues" evidence="1">
    <location>
        <begin position="607"/>
        <end position="616"/>
    </location>
</feature>
<dbReference type="OrthoDB" id="6079484at2759"/>
<dbReference type="EMBL" id="PNEN01001790">
    <property type="protein sequence ID" value="PPJ50221.1"/>
    <property type="molecule type" value="Genomic_DNA"/>
</dbReference>
<proteinExistence type="predicted"/>
<dbReference type="CDD" id="cd00303">
    <property type="entry name" value="retropepsin_like"/>
    <property type="match status" value="1"/>
</dbReference>
<comment type="caution">
    <text evidence="2">The sequence shown here is derived from an EMBL/GenBank/DDBJ whole genome shotgun (WGS) entry which is preliminary data.</text>
</comment>
<feature type="region of interest" description="Disordered" evidence="1">
    <location>
        <begin position="582"/>
        <end position="629"/>
    </location>
</feature>
<reference evidence="3" key="1">
    <citation type="journal article" date="2017" name="bioRxiv">
        <title>Conservation of a gene cluster reveals novel cercosporin biosynthetic mechanisms and extends production to the genus Colletotrichum.</title>
        <authorList>
            <person name="de Jonge R."/>
            <person name="Ebert M.K."/>
            <person name="Huitt-Roehl C.R."/>
            <person name="Pal P."/>
            <person name="Suttle J.C."/>
            <person name="Spanner R.E."/>
            <person name="Neubauer J.D."/>
            <person name="Jurick W.M.II."/>
            <person name="Stott K.A."/>
            <person name="Secor G.A."/>
            <person name="Thomma B.P.H.J."/>
            <person name="Van de Peer Y."/>
            <person name="Townsend C.A."/>
            <person name="Bolton M.D."/>
        </authorList>
    </citation>
    <scope>NUCLEOTIDE SEQUENCE [LARGE SCALE GENOMIC DNA]</scope>
    <source>
        <strain evidence="3">CBS538.71</strain>
    </source>
</reference>
<accession>A0A2S6BRX5</accession>
<dbReference type="AlphaFoldDB" id="A0A2S6BRX5"/>